<evidence type="ECO:0008006" key="6">
    <source>
        <dbReference type="Google" id="ProtNLM"/>
    </source>
</evidence>
<dbReference type="Pfam" id="PF13439">
    <property type="entry name" value="Glyco_transf_4"/>
    <property type="match status" value="1"/>
</dbReference>
<gene>
    <name evidence="4" type="ORF">A2196_00480</name>
</gene>
<evidence type="ECO:0000259" key="2">
    <source>
        <dbReference type="Pfam" id="PF00534"/>
    </source>
</evidence>
<dbReference type="STRING" id="1797737.A2196_00480"/>
<evidence type="ECO:0000259" key="3">
    <source>
        <dbReference type="Pfam" id="PF13439"/>
    </source>
</evidence>
<reference evidence="4 5" key="1">
    <citation type="journal article" date="2016" name="Nat. Commun.">
        <title>Thousands of microbial genomes shed light on interconnected biogeochemical processes in an aquifer system.</title>
        <authorList>
            <person name="Anantharaman K."/>
            <person name="Brown C.T."/>
            <person name="Hug L.A."/>
            <person name="Sharon I."/>
            <person name="Castelle C.J."/>
            <person name="Probst A.J."/>
            <person name="Thomas B.C."/>
            <person name="Singh A."/>
            <person name="Wilkins M.J."/>
            <person name="Karaoz U."/>
            <person name="Brodie E.L."/>
            <person name="Williams K.H."/>
            <person name="Hubbard S.S."/>
            <person name="Banfield J.F."/>
        </authorList>
    </citation>
    <scope>NUCLEOTIDE SEQUENCE [LARGE SCALE GENOMIC DNA]</scope>
</reference>
<dbReference type="InterPro" id="IPR001296">
    <property type="entry name" value="Glyco_trans_1"/>
</dbReference>
<dbReference type="EMBL" id="MFCA01000029">
    <property type="protein sequence ID" value="OGE01173.1"/>
    <property type="molecule type" value="Genomic_DNA"/>
</dbReference>
<dbReference type="InterPro" id="IPR028098">
    <property type="entry name" value="Glyco_trans_4-like_N"/>
</dbReference>
<sequence>MTRGGYMRIGIDARFVGPEGTGLGKYTEKLIENLAILDDNNQYVIFLRRSNWDWLRLKSKNFKKVLADIPWYSLKEQIKLPKIFSNQNLDLLHFTHFNVPVFYRGKFIVTIHDLIHHRFRQESATTRNLYIFKIKRFAYRHVINHAVKDSQKILTPSNFVKDEIVRTFRIDPAKIVVTYEAAEEEYFRTSSKFKVQSSKFLEKYNINQPFIIYIGNAYPHKNLERLLQAFKILVHGSQSTVHRIEKHPWGERKLHLILVCPRDIFWQRLKERIKNLGLEEGVVLTGYIPPKELSEVLRSAQAYVFPSLSEGFGIPGLNSMAAGLPAVCSNIPTLKEIYGDAALYFDPEDPKDISRKIQKVLTDTTTRSDLVVKGLEQVQKYSWLKMARETLKVYVQYSL</sequence>
<feature type="domain" description="Glycosyl transferase family 1" evidence="2">
    <location>
        <begin position="205"/>
        <end position="371"/>
    </location>
</feature>
<evidence type="ECO:0000313" key="5">
    <source>
        <dbReference type="Proteomes" id="UP000176751"/>
    </source>
</evidence>
<dbReference type="PANTHER" id="PTHR46401:SF2">
    <property type="entry name" value="GLYCOSYLTRANSFERASE WBBK-RELATED"/>
    <property type="match status" value="1"/>
</dbReference>
<protein>
    <recommendedName>
        <fullName evidence="6">Glycosyl transferase family 1 domain-containing protein</fullName>
    </recommendedName>
</protein>
<comment type="caution">
    <text evidence="4">The sequence shown here is derived from an EMBL/GenBank/DDBJ whole genome shotgun (WGS) entry which is preliminary data.</text>
</comment>
<dbReference type="Proteomes" id="UP000176751">
    <property type="component" value="Unassembled WGS sequence"/>
</dbReference>
<dbReference type="AlphaFoldDB" id="A0A1F5HAI7"/>
<evidence type="ECO:0000313" key="4">
    <source>
        <dbReference type="EMBL" id="OGE01173.1"/>
    </source>
</evidence>
<dbReference type="CDD" id="cd03809">
    <property type="entry name" value="GT4_MtfB-like"/>
    <property type="match status" value="1"/>
</dbReference>
<accession>A0A1F5HAI7</accession>
<feature type="domain" description="Glycosyltransferase subfamily 4-like N-terminal" evidence="3">
    <location>
        <begin position="67"/>
        <end position="179"/>
    </location>
</feature>
<keyword evidence="1" id="KW-0808">Transferase</keyword>
<evidence type="ECO:0000256" key="1">
    <source>
        <dbReference type="ARBA" id="ARBA00022679"/>
    </source>
</evidence>
<dbReference type="Gene3D" id="3.40.50.2000">
    <property type="entry name" value="Glycogen Phosphorylase B"/>
    <property type="match status" value="2"/>
</dbReference>
<dbReference type="GO" id="GO:0016757">
    <property type="term" value="F:glycosyltransferase activity"/>
    <property type="evidence" value="ECO:0007669"/>
    <property type="project" value="InterPro"/>
</dbReference>
<name>A0A1F5HAI7_9BACT</name>
<proteinExistence type="predicted"/>
<organism evidence="4 5">
    <name type="scientific">Candidatus Curtissbacteria bacterium RIFOXYA1_FULL_41_14</name>
    <dbReference type="NCBI Taxonomy" id="1797737"/>
    <lineage>
        <taxon>Bacteria</taxon>
        <taxon>Candidatus Curtissiibacteriota</taxon>
    </lineage>
</organism>
<dbReference type="SUPFAM" id="SSF53756">
    <property type="entry name" value="UDP-Glycosyltransferase/glycogen phosphorylase"/>
    <property type="match status" value="1"/>
</dbReference>
<dbReference type="Pfam" id="PF00534">
    <property type="entry name" value="Glycos_transf_1"/>
    <property type="match status" value="1"/>
</dbReference>
<dbReference type="PANTHER" id="PTHR46401">
    <property type="entry name" value="GLYCOSYLTRANSFERASE WBBK-RELATED"/>
    <property type="match status" value="1"/>
</dbReference>